<reference evidence="1 2" key="1">
    <citation type="submission" date="2018-06" db="EMBL/GenBank/DDBJ databases">
        <title>Comparative genomics of rhizobia nodulating Arachis hypogaea in China.</title>
        <authorList>
            <person name="Li Y."/>
        </authorList>
    </citation>
    <scope>NUCLEOTIDE SEQUENCE [LARGE SCALE GENOMIC DNA]</scope>
    <source>
        <strain evidence="1 2">CCBAU 51670</strain>
    </source>
</reference>
<proteinExistence type="predicted"/>
<gene>
    <name evidence="1" type="ORF">XH91_01650</name>
</gene>
<accession>A0AAE6C682</accession>
<dbReference type="AlphaFoldDB" id="A0AAE6C682"/>
<dbReference type="RefSeq" id="WP_128948975.1">
    <property type="nucleotide sequence ID" value="NZ_CP030053.1"/>
</dbReference>
<sequence length="63" mass="6758">MKTDTKRVSLAQSVRNPPSIDSNIVVRSRPSSRAGSYVARRFCVDPALADLVADLAGLGEVRS</sequence>
<evidence type="ECO:0000313" key="2">
    <source>
        <dbReference type="Proteomes" id="UP000288972"/>
    </source>
</evidence>
<dbReference type="Proteomes" id="UP000288972">
    <property type="component" value="Chromosome"/>
</dbReference>
<dbReference type="EMBL" id="CP030053">
    <property type="protein sequence ID" value="QAU44186.1"/>
    <property type="molecule type" value="Genomic_DNA"/>
</dbReference>
<name>A0AAE6C682_9BRAD</name>
<evidence type="ECO:0000313" key="1">
    <source>
        <dbReference type="EMBL" id="QAU44186.1"/>
    </source>
</evidence>
<dbReference type="KEGG" id="bgz:XH91_01650"/>
<protein>
    <submittedName>
        <fullName evidence="1">Uncharacterized protein</fullName>
    </submittedName>
</protein>
<organism evidence="1 2">
    <name type="scientific">Bradyrhizobium guangzhouense</name>
    <dbReference type="NCBI Taxonomy" id="1325095"/>
    <lineage>
        <taxon>Bacteria</taxon>
        <taxon>Pseudomonadati</taxon>
        <taxon>Pseudomonadota</taxon>
        <taxon>Alphaproteobacteria</taxon>
        <taxon>Hyphomicrobiales</taxon>
        <taxon>Nitrobacteraceae</taxon>
        <taxon>Bradyrhizobium</taxon>
    </lineage>
</organism>